<organism evidence="3 4">
    <name type="scientific">Candidatus Magnetaquiglobus chichijimensis</name>
    <dbReference type="NCBI Taxonomy" id="3141448"/>
    <lineage>
        <taxon>Bacteria</taxon>
        <taxon>Pseudomonadati</taxon>
        <taxon>Pseudomonadota</taxon>
        <taxon>Magnetococcia</taxon>
        <taxon>Magnetococcales</taxon>
        <taxon>Candidatus Magnetaquicoccaceae</taxon>
        <taxon>Candidatus Magnetaquiglobus</taxon>
    </lineage>
</organism>
<dbReference type="CDD" id="cd10917">
    <property type="entry name" value="CE4_NodB_like_6s_7s"/>
    <property type="match status" value="1"/>
</dbReference>
<accession>A0ABQ0C4Y8</accession>
<protein>
    <recommendedName>
        <fullName evidence="2">NodB homology domain-containing protein</fullName>
    </recommendedName>
</protein>
<dbReference type="Proteomes" id="UP001628193">
    <property type="component" value="Unassembled WGS sequence"/>
</dbReference>
<dbReference type="SUPFAM" id="SSF88713">
    <property type="entry name" value="Glycoside hydrolase/deacetylase"/>
    <property type="match status" value="1"/>
</dbReference>
<evidence type="ECO:0000256" key="1">
    <source>
        <dbReference type="SAM" id="MobiDB-lite"/>
    </source>
</evidence>
<dbReference type="RefSeq" id="WP_420903656.1">
    <property type="nucleotide sequence ID" value="NZ_BAAFGK010000001.1"/>
</dbReference>
<proteinExistence type="predicted"/>
<dbReference type="PANTHER" id="PTHR10587">
    <property type="entry name" value="GLYCOSYL TRANSFERASE-RELATED"/>
    <property type="match status" value="1"/>
</dbReference>
<evidence type="ECO:0000313" key="3">
    <source>
        <dbReference type="EMBL" id="GAB0055946.1"/>
    </source>
</evidence>
<dbReference type="InterPro" id="IPR002509">
    <property type="entry name" value="NODB_dom"/>
</dbReference>
<reference evidence="3 4" key="2">
    <citation type="submission" date="2024-09" db="EMBL/GenBank/DDBJ databases">
        <title>Draft genome sequence of Candidatus Magnetaquicoccaceae bacterium FCR-1.</title>
        <authorList>
            <person name="Shimoshige H."/>
            <person name="Shimamura S."/>
            <person name="Taoka A."/>
            <person name="Kobayashi H."/>
            <person name="Maekawa T."/>
        </authorList>
    </citation>
    <scope>NUCLEOTIDE SEQUENCE [LARGE SCALE GENOMIC DNA]</scope>
    <source>
        <strain evidence="3 4">FCR-1</strain>
    </source>
</reference>
<sequence>MPNSHALARNLALFWFLIVSVLPLSVAHGKSEESKAGVKYANVSFTPRFLYPGGEVVMSVDTLSLPEERIMSLTFDDGPDERDLEVAALLKKHEIPATFFYIGSKVKLFPEVVKEVHANKHEIGYHSFRHQRVSWFSSENLSSDFRQGKEALSRLGVPLTLFRPPYGEFNDRLVHTAKDHGMETVLWTIDSRDWTGITPEIMAKNVIRQFHPGAVLLFHSPHINTLRALPAVLAAAERENYRFVSLGEWRQTVLTANCRKAGRSPCVAGPVVAARQPAKSVEPPPAARAVEPATRPARKPATTPPAARAAAPEPESEPVEEHPPAALETEHVDSDEDPPAMASEIPSSTLTRVVEPLSPVLTPISVVSE</sequence>
<dbReference type="InterPro" id="IPR011330">
    <property type="entry name" value="Glyco_hydro/deAcase_b/a-brl"/>
</dbReference>
<gene>
    <name evidence="3" type="ORF">SIID45300_00245</name>
</gene>
<evidence type="ECO:0000259" key="2">
    <source>
        <dbReference type="PROSITE" id="PS51677"/>
    </source>
</evidence>
<dbReference type="Pfam" id="PF01522">
    <property type="entry name" value="Polysacc_deac_1"/>
    <property type="match status" value="1"/>
</dbReference>
<feature type="compositionally biased region" description="Low complexity" evidence="1">
    <location>
        <begin position="287"/>
        <end position="313"/>
    </location>
</feature>
<feature type="region of interest" description="Disordered" evidence="1">
    <location>
        <begin position="275"/>
        <end position="369"/>
    </location>
</feature>
<keyword evidence="4" id="KW-1185">Reference proteome</keyword>
<feature type="domain" description="NodB homology" evidence="2">
    <location>
        <begin position="69"/>
        <end position="244"/>
    </location>
</feature>
<feature type="compositionally biased region" description="Basic and acidic residues" evidence="1">
    <location>
        <begin position="319"/>
        <end position="332"/>
    </location>
</feature>
<dbReference type="Gene3D" id="3.20.20.370">
    <property type="entry name" value="Glycoside hydrolase/deacetylase"/>
    <property type="match status" value="1"/>
</dbReference>
<dbReference type="EMBL" id="BAAFGK010000001">
    <property type="protein sequence ID" value="GAB0055946.1"/>
    <property type="molecule type" value="Genomic_DNA"/>
</dbReference>
<name>A0ABQ0C4Y8_9PROT</name>
<reference evidence="3 4" key="1">
    <citation type="submission" date="2024-05" db="EMBL/GenBank/DDBJ databases">
        <authorList>
            <consortium name="Candidatus Magnetaquicoccaceae bacterium FCR-1 genome sequencing consortium"/>
            <person name="Shimoshige H."/>
            <person name="Shimamura S."/>
            <person name="Taoka A."/>
            <person name="Kobayashi H."/>
            <person name="Maekawa T."/>
        </authorList>
    </citation>
    <scope>NUCLEOTIDE SEQUENCE [LARGE SCALE GENOMIC DNA]</scope>
    <source>
        <strain evidence="3 4">FCR-1</strain>
    </source>
</reference>
<dbReference type="PROSITE" id="PS51677">
    <property type="entry name" value="NODB"/>
    <property type="match status" value="1"/>
</dbReference>
<dbReference type="InterPro" id="IPR050248">
    <property type="entry name" value="Polysacc_deacetylase_ArnD"/>
</dbReference>
<comment type="caution">
    <text evidence="3">The sequence shown here is derived from an EMBL/GenBank/DDBJ whole genome shotgun (WGS) entry which is preliminary data.</text>
</comment>
<evidence type="ECO:0000313" key="4">
    <source>
        <dbReference type="Proteomes" id="UP001628193"/>
    </source>
</evidence>